<name>A0A382AEL4_9ZZZZ</name>
<gene>
    <name evidence="1" type="ORF">METZ01_LOCUS152386</name>
</gene>
<feature type="non-terminal residue" evidence="1">
    <location>
        <position position="1"/>
    </location>
</feature>
<dbReference type="AlphaFoldDB" id="A0A382AEL4"/>
<sequence length="56" mass="6178">WAAKIASLSALSQTQEKEVELSKFAAAYPDIVLGEEIDKLHFQDSSVKLAMKDLVN</sequence>
<organism evidence="1">
    <name type="scientific">marine metagenome</name>
    <dbReference type="NCBI Taxonomy" id="408172"/>
    <lineage>
        <taxon>unclassified sequences</taxon>
        <taxon>metagenomes</taxon>
        <taxon>ecological metagenomes</taxon>
    </lineage>
</organism>
<accession>A0A382AEL4</accession>
<protein>
    <submittedName>
        <fullName evidence="1">Uncharacterized protein</fullName>
    </submittedName>
</protein>
<reference evidence="1" key="1">
    <citation type="submission" date="2018-05" db="EMBL/GenBank/DDBJ databases">
        <authorList>
            <person name="Lanie J.A."/>
            <person name="Ng W.-L."/>
            <person name="Kazmierczak K.M."/>
            <person name="Andrzejewski T.M."/>
            <person name="Davidsen T.M."/>
            <person name="Wayne K.J."/>
            <person name="Tettelin H."/>
            <person name="Glass J.I."/>
            <person name="Rusch D."/>
            <person name="Podicherti R."/>
            <person name="Tsui H.-C.T."/>
            <person name="Winkler M.E."/>
        </authorList>
    </citation>
    <scope>NUCLEOTIDE SEQUENCE</scope>
</reference>
<proteinExistence type="predicted"/>
<evidence type="ECO:0000313" key="1">
    <source>
        <dbReference type="EMBL" id="SVA99532.1"/>
    </source>
</evidence>
<dbReference type="EMBL" id="UINC01024918">
    <property type="protein sequence ID" value="SVA99532.1"/>
    <property type="molecule type" value="Genomic_DNA"/>
</dbReference>